<gene>
    <name evidence="2" type="ORF">QBC33DRAFT_564391</name>
</gene>
<keyword evidence="3" id="KW-1185">Reference proteome</keyword>
<reference evidence="2" key="1">
    <citation type="submission" date="2023-06" db="EMBL/GenBank/DDBJ databases">
        <title>Genome-scale phylogeny and comparative genomics of the fungal order Sordariales.</title>
        <authorList>
            <consortium name="Lawrence Berkeley National Laboratory"/>
            <person name="Hensen N."/>
            <person name="Bonometti L."/>
            <person name="Westerberg I."/>
            <person name="Brannstrom I.O."/>
            <person name="Guillou S."/>
            <person name="Cros-Aarteil S."/>
            <person name="Calhoun S."/>
            <person name="Haridas S."/>
            <person name="Kuo A."/>
            <person name="Mondo S."/>
            <person name="Pangilinan J."/>
            <person name="Riley R."/>
            <person name="Labutti K."/>
            <person name="Andreopoulos B."/>
            <person name="Lipzen A."/>
            <person name="Chen C."/>
            <person name="Yanf M."/>
            <person name="Daum C."/>
            <person name="Ng V."/>
            <person name="Clum A."/>
            <person name="Steindorff A."/>
            <person name="Ohm R."/>
            <person name="Martin F."/>
            <person name="Silar P."/>
            <person name="Natvig D."/>
            <person name="Lalanne C."/>
            <person name="Gautier V."/>
            <person name="Ament-Velasquez S.L."/>
            <person name="Kruys A."/>
            <person name="Hutchinson M.I."/>
            <person name="Powell A.J."/>
            <person name="Barry K."/>
            <person name="Miller A.N."/>
            <person name="Grigoriev I.V."/>
            <person name="Debuchy R."/>
            <person name="Gladieux P."/>
            <person name="Thoren M.H."/>
            <person name="Johannesson H."/>
        </authorList>
    </citation>
    <scope>NUCLEOTIDE SEQUENCE</scope>
    <source>
        <strain evidence="2">8032-3</strain>
    </source>
</reference>
<feature type="transmembrane region" description="Helical" evidence="1">
    <location>
        <begin position="57"/>
        <end position="77"/>
    </location>
</feature>
<accession>A0AAJ0BRQ2</accession>
<sequence>MGVTPISMVQTRLWFAKRLARLVGDENHGLFFTPVYALALNYALTVAYVAVAEFATLLTFYGVTGYTFCLLTVLIGYQRIIFRHSMRESTS</sequence>
<proteinExistence type="predicted"/>
<evidence type="ECO:0000256" key="1">
    <source>
        <dbReference type="SAM" id="Phobius"/>
    </source>
</evidence>
<evidence type="ECO:0000313" key="2">
    <source>
        <dbReference type="EMBL" id="KAK1761797.1"/>
    </source>
</evidence>
<dbReference type="GeneID" id="85313561"/>
<keyword evidence="1" id="KW-0472">Membrane</keyword>
<dbReference type="RefSeq" id="XP_060278010.1">
    <property type="nucleotide sequence ID" value="XM_060430374.1"/>
</dbReference>
<dbReference type="EMBL" id="MU839050">
    <property type="protein sequence ID" value="KAK1761797.1"/>
    <property type="molecule type" value="Genomic_DNA"/>
</dbReference>
<keyword evidence="1" id="KW-0812">Transmembrane</keyword>
<protein>
    <submittedName>
        <fullName evidence="2">Uncharacterized protein</fullName>
    </submittedName>
</protein>
<evidence type="ECO:0000313" key="3">
    <source>
        <dbReference type="Proteomes" id="UP001244011"/>
    </source>
</evidence>
<feature type="transmembrane region" description="Helical" evidence="1">
    <location>
        <begin position="30"/>
        <end position="51"/>
    </location>
</feature>
<dbReference type="AlphaFoldDB" id="A0AAJ0BRQ2"/>
<organism evidence="2 3">
    <name type="scientific">Phialemonium atrogriseum</name>
    <dbReference type="NCBI Taxonomy" id="1093897"/>
    <lineage>
        <taxon>Eukaryota</taxon>
        <taxon>Fungi</taxon>
        <taxon>Dikarya</taxon>
        <taxon>Ascomycota</taxon>
        <taxon>Pezizomycotina</taxon>
        <taxon>Sordariomycetes</taxon>
        <taxon>Sordariomycetidae</taxon>
        <taxon>Cephalothecales</taxon>
        <taxon>Cephalothecaceae</taxon>
        <taxon>Phialemonium</taxon>
    </lineage>
</organism>
<dbReference type="Proteomes" id="UP001244011">
    <property type="component" value="Unassembled WGS sequence"/>
</dbReference>
<comment type="caution">
    <text evidence="2">The sequence shown here is derived from an EMBL/GenBank/DDBJ whole genome shotgun (WGS) entry which is preliminary data.</text>
</comment>
<name>A0AAJ0BRQ2_9PEZI</name>
<keyword evidence="1" id="KW-1133">Transmembrane helix</keyword>